<evidence type="ECO:0000313" key="2">
    <source>
        <dbReference type="Proteomes" id="UP001454036"/>
    </source>
</evidence>
<dbReference type="Proteomes" id="UP001454036">
    <property type="component" value="Unassembled WGS sequence"/>
</dbReference>
<evidence type="ECO:0000313" key="1">
    <source>
        <dbReference type="EMBL" id="GAA0179568.1"/>
    </source>
</evidence>
<proteinExistence type="predicted"/>
<comment type="caution">
    <text evidence="1">The sequence shown here is derived from an EMBL/GenBank/DDBJ whole genome shotgun (WGS) entry which is preliminary data.</text>
</comment>
<protein>
    <recommendedName>
        <fullName evidence="3">DUF4283 domain-containing protein</fullName>
    </recommendedName>
</protein>
<dbReference type="EMBL" id="BAABME010028478">
    <property type="protein sequence ID" value="GAA0179568.1"/>
    <property type="molecule type" value="Genomic_DNA"/>
</dbReference>
<gene>
    <name evidence="1" type="ORF">LIER_42221</name>
</gene>
<reference evidence="1 2" key="1">
    <citation type="submission" date="2024-01" db="EMBL/GenBank/DDBJ databases">
        <title>The complete chloroplast genome sequence of Lithospermum erythrorhizon: insights into the phylogenetic relationship among Boraginaceae species and the maternal lineages of purple gromwells.</title>
        <authorList>
            <person name="Okada T."/>
            <person name="Watanabe K."/>
        </authorList>
    </citation>
    <scope>NUCLEOTIDE SEQUENCE [LARGE SCALE GENOMIC DNA]</scope>
</reference>
<organism evidence="1 2">
    <name type="scientific">Lithospermum erythrorhizon</name>
    <name type="common">Purple gromwell</name>
    <name type="synonym">Lithospermum officinale var. erythrorhizon</name>
    <dbReference type="NCBI Taxonomy" id="34254"/>
    <lineage>
        <taxon>Eukaryota</taxon>
        <taxon>Viridiplantae</taxon>
        <taxon>Streptophyta</taxon>
        <taxon>Embryophyta</taxon>
        <taxon>Tracheophyta</taxon>
        <taxon>Spermatophyta</taxon>
        <taxon>Magnoliopsida</taxon>
        <taxon>eudicotyledons</taxon>
        <taxon>Gunneridae</taxon>
        <taxon>Pentapetalae</taxon>
        <taxon>asterids</taxon>
        <taxon>lamiids</taxon>
        <taxon>Boraginales</taxon>
        <taxon>Boraginaceae</taxon>
        <taxon>Boraginoideae</taxon>
        <taxon>Lithospermeae</taxon>
        <taxon>Lithospermum</taxon>
    </lineage>
</organism>
<name>A0AAV3RL35_LITER</name>
<sequence length="213" mass="22650">MSIANAVGTPLRVDPNNLNRTKLNSAHVCHFGWDLIKVFYDVIPPFCTSCYHIGHAMGACKWNKLEVTRSIGAETDRMAGADKVFDKMPHPEKTTAPLVQAATSSIQADQVAAGGDMNSKAINQTNKPAALVMQNSCHSCSIALKQGSSDAFLGLIVDDLLEQIGAVQVEDSKQIAAALDQPITKPTKDGQIAAVIVDDQHTKDGQIVGPSTA</sequence>
<keyword evidence="2" id="KW-1185">Reference proteome</keyword>
<accession>A0AAV3RL35</accession>
<evidence type="ECO:0008006" key="3">
    <source>
        <dbReference type="Google" id="ProtNLM"/>
    </source>
</evidence>
<dbReference type="AlphaFoldDB" id="A0AAV3RL35"/>